<evidence type="ECO:0000259" key="6">
    <source>
        <dbReference type="PROSITE" id="PS51898"/>
    </source>
</evidence>
<dbReference type="InterPro" id="IPR053876">
    <property type="entry name" value="Phage_int_M"/>
</dbReference>
<evidence type="ECO:0000256" key="1">
    <source>
        <dbReference type="ARBA" id="ARBA00008857"/>
    </source>
</evidence>
<dbReference type="InterPro" id="IPR011010">
    <property type="entry name" value="DNA_brk_join_enz"/>
</dbReference>
<keyword evidence="4" id="KW-0233">DNA recombination</keyword>
<name>A0A6L5XJW2_9BACT</name>
<dbReference type="PANTHER" id="PTHR30629">
    <property type="entry name" value="PROPHAGE INTEGRASE"/>
    <property type="match status" value="1"/>
</dbReference>
<keyword evidence="3 5" id="KW-0238">DNA-binding</keyword>
<dbReference type="PROSITE" id="PS51900">
    <property type="entry name" value="CB"/>
    <property type="match status" value="1"/>
</dbReference>
<dbReference type="PANTHER" id="PTHR30629:SF2">
    <property type="entry name" value="PROPHAGE INTEGRASE INTS-RELATED"/>
    <property type="match status" value="1"/>
</dbReference>
<dbReference type="Pfam" id="PF13356">
    <property type="entry name" value="Arm-DNA-bind_3"/>
    <property type="match status" value="1"/>
</dbReference>
<dbReference type="PROSITE" id="PS51898">
    <property type="entry name" value="TYR_RECOMBINASE"/>
    <property type="match status" value="1"/>
</dbReference>
<dbReference type="RefSeq" id="WP_154509472.1">
    <property type="nucleotide sequence ID" value="NZ_VUMH01000003.1"/>
</dbReference>
<dbReference type="Gene3D" id="3.30.160.390">
    <property type="entry name" value="Integrase, DNA-binding domain"/>
    <property type="match status" value="1"/>
</dbReference>
<dbReference type="Proteomes" id="UP000477488">
    <property type="component" value="Unassembled WGS sequence"/>
</dbReference>
<reference evidence="8 9" key="1">
    <citation type="submission" date="2019-09" db="EMBL/GenBank/DDBJ databases">
        <title>In-depth cultivation of the pig gut microbiome towards novel bacterial diversity and tailored functional studies.</title>
        <authorList>
            <person name="Wylensek D."/>
            <person name="Hitch T.C.A."/>
            <person name="Clavel T."/>
        </authorList>
    </citation>
    <scope>NUCLEOTIDE SEQUENCE [LARGE SCALE GENOMIC DNA]</scope>
    <source>
        <strain evidence="8 9">PG-178-WT-4</strain>
    </source>
</reference>
<sequence length="461" mass="52158">MKLTDTFIRHVTANGKVQKHSDGGGLFLYVTPTGKKSWRLAYRFAGRQKLISLGPYPSVSLRQAREKREDAKKLLREHIDPSEARRQAREAAAEAARNSFEDVAREWYAKYSGQWTNAYKQAVIRILEENLFPHIGKRPINAITPKELLAAIRRVEERGALTIAHKALRDTGRIFRYAVVTGRAEHDIAADLRGALAPTANGHHAAITEPAAVGELLSKVYAYEGNFFISRALRLAPLVFVRANELIRAEWTEIDLEAAEWRIPAERMKMKQIHIVPLSRQALAIFRELHKKSGGGQFVFPGNRAGNDGPMYRGGPLRVLRQIGCATGEHTFHGFRSMASTLLNELGYNADWIERQLAHCERNGVRAAYNYAEYLPERRRMVQDYADYLDRLRLSSDSAGVEKQADETEDISREMDTTVAIGKIDENAQITEKDTGWSEAYREKLRAAGYDGMDIMRAWYG</sequence>
<proteinExistence type="inferred from homology"/>
<protein>
    <submittedName>
        <fullName evidence="8">DUF4102 domain-containing protein</fullName>
    </submittedName>
</protein>
<accession>A0A6L5XJW2</accession>
<organism evidence="8 9">
    <name type="scientific">Desulfovibrio porci</name>
    <dbReference type="NCBI Taxonomy" id="2605782"/>
    <lineage>
        <taxon>Bacteria</taxon>
        <taxon>Pseudomonadati</taxon>
        <taxon>Thermodesulfobacteriota</taxon>
        <taxon>Desulfovibrionia</taxon>
        <taxon>Desulfovibrionales</taxon>
        <taxon>Desulfovibrionaceae</taxon>
        <taxon>Desulfovibrio</taxon>
    </lineage>
</organism>
<dbReference type="Pfam" id="PF22022">
    <property type="entry name" value="Phage_int_M"/>
    <property type="match status" value="1"/>
</dbReference>
<dbReference type="InterPro" id="IPR002104">
    <property type="entry name" value="Integrase_catalytic"/>
</dbReference>
<evidence type="ECO:0000256" key="5">
    <source>
        <dbReference type="PROSITE-ProRule" id="PRU01248"/>
    </source>
</evidence>
<dbReference type="Gene3D" id="1.10.150.130">
    <property type="match status" value="1"/>
</dbReference>
<gene>
    <name evidence="8" type="ORF">FYJ44_04250</name>
</gene>
<dbReference type="Gene3D" id="1.10.443.10">
    <property type="entry name" value="Intergrase catalytic core"/>
    <property type="match status" value="1"/>
</dbReference>
<dbReference type="InterPro" id="IPR010998">
    <property type="entry name" value="Integrase_recombinase_N"/>
</dbReference>
<comment type="similarity">
    <text evidence="1">Belongs to the 'phage' integrase family.</text>
</comment>
<evidence type="ECO:0000256" key="3">
    <source>
        <dbReference type="ARBA" id="ARBA00023125"/>
    </source>
</evidence>
<dbReference type="GO" id="GO:0015074">
    <property type="term" value="P:DNA integration"/>
    <property type="evidence" value="ECO:0007669"/>
    <property type="project" value="UniProtKB-KW"/>
</dbReference>
<dbReference type="GO" id="GO:0003677">
    <property type="term" value="F:DNA binding"/>
    <property type="evidence" value="ECO:0007669"/>
    <property type="project" value="UniProtKB-UniRule"/>
</dbReference>
<dbReference type="CDD" id="cd00801">
    <property type="entry name" value="INT_P4_C"/>
    <property type="match status" value="1"/>
</dbReference>
<evidence type="ECO:0000313" key="9">
    <source>
        <dbReference type="Proteomes" id="UP000477488"/>
    </source>
</evidence>
<evidence type="ECO:0000256" key="4">
    <source>
        <dbReference type="ARBA" id="ARBA00023172"/>
    </source>
</evidence>
<dbReference type="InterPro" id="IPR025166">
    <property type="entry name" value="Integrase_DNA_bind_dom"/>
</dbReference>
<evidence type="ECO:0000313" key="8">
    <source>
        <dbReference type="EMBL" id="MSS27271.1"/>
    </source>
</evidence>
<dbReference type="EMBL" id="VUMH01000003">
    <property type="protein sequence ID" value="MSS27271.1"/>
    <property type="molecule type" value="Genomic_DNA"/>
</dbReference>
<evidence type="ECO:0000259" key="7">
    <source>
        <dbReference type="PROSITE" id="PS51900"/>
    </source>
</evidence>
<dbReference type="Pfam" id="PF00589">
    <property type="entry name" value="Phage_integrase"/>
    <property type="match status" value="1"/>
</dbReference>
<dbReference type="GO" id="GO:0006310">
    <property type="term" value="P:DNA recombination"/>
    <property type="evidence" value="ECO:0007669"/>
    <property type="project" value="UniProtKB-KW"/>
</dbReference>
<dbReference type="AlphaFoldDB" id="A0A6L5XJW2"/>
<evidence type="ECO:0000256" key="2">
    <source>
        <dbReference type="ARBA" id="ARBA00022908"/>
    </source>
</evidence>
<dbReference type="InterPro" id="IPR013762">
    <property type="entry name" value="Integrase-like_cat_sf"/>
</dbReference>
<feature type="domain" description="Tyr recombinase" evidence="6">
    <location>
        <begin position="203"/>
        <end position="384"/>
    </location>
</feature>
<keyword evidence="9" id="KW-1185">Reference proteome</keyword>
<dbReference type="InterPro" id="IPR050808">
    <property type="entry name" value="Phage_Integrase"/>
</dbReference>
<dbReference type="InterPro" id="IPR044068">
    <property type="entry name" value="CB"/>
</dbReference>
<keyword evidence="2" id="KW-0229">DNA integration</keyword>
<dbReference type="SUPFAM" id="SSF56349">
    <property type="entry name" value="DNA breaking-rejoining enzymes"/>
    <property type="match status" value="1"/>
</dbReference>
<feature type="domain" description="Core-binding (CB)" evidence="7">
    <location>
        <begin position="98"/>
        <end position="179"/>
    </location>
</feature>
<comment type="caution">
    <text evidence="8">The sequence shown here is derived from an EMBL/GenBank/DDBJ whole genome shotgun (WGS) entry which is preliminary data.</text>
</comment>
<dbReference type="InterPro" id="IPR038488">
    <property type="entry name" value="Integrase_DNA-bd_sf"/>
</dbReference>